<evidence type="ECO:0000313" key="2">
    <source>
        <dbReference type="Proteomes" id="UP001325680"/>
    </source>
</evidence>
<name>A0ABZ0WA69_9BACT</name>
<protein>
    <recommendedName>
        <fullName evidence="3">SIR2-like domain-containing protein</fullName>
    </recommendedName>
</protein>
<organism evidence="1 2">
    <name type="scientific">Niabella yanshanensis</name>
    <dbReference type="NCBI Taxonomy" id="577386"/>
    <lineage>
        <taxon>Bacteria</taxon>
        <taxon>Pseudomonadati</taxon>
        <taxon>Bacteroidota</taxon>
        <taxon>Chitinophagia</taxon>
        <taxon>Chitinophagales</taxon>
        <taxon>Chitinophagaceae</taxon>
        <taxon>Niabella</taxon>
    </lineage>
</organism>
<proteinExistence type="predicted"/>
<evidence type="ECO:0008006" key="3">
    <source>
        <dbReference type="Google" id="ProtNLM"/>
    </source>
</evidence>
<reference evidence="1 2" key="1">
    <citation type="submission" date="2023-12" db="EMBL/GenBank/DDBJ databases">
        <title>Genome sequencing and assembly of bacterial species from a model synthetic community.</title>
        <authorList>
            <person name="Hogle S.L."/>
        </authorList>
    </citation>
    <scope>NUCLEOTIDE SEQUENCE [LARGE SCALE GENOMIC DNA]</scope>
    <source>
        <strain evidence="1 2">HAMBI_3031</strain>
    </source>
</reference>
<dbReference type="RefSeq" id="WP_114788837.1">
    <property type="nucleotide sequence ID" value="NZ_CP139960.1"/>
</dbReference>
<keyword evidence="2" id="KW-1185">Reference proteome</keyword>
<accession>A0ABZ0WA69</accession>
<gene>
    <name evidence="1" type="ORF">U0035_04410</name>
</gene>
<dbReference type="Proteomes" id="UP001325680">
    <property type="component" value="Chromosome"/>
</dbReference>
<evidence type="ECO:0000313" key="1">
    <source>
        <dbReference type="EMBL" id="WQD39387.1"/>
    </source>
</evidence>
<sequence>MKKVTYLIGAGASANALPVVNGLTERFKLFCSHYQEYLRNIGNGSSQDSENRVQLIRNIEEHYTVDTYAKKLYLQNKHLHTNSEYNLLINHLSAFFIYEQLKKNLDDPCNSFLKSINARHNQGIFGAFSKDHEDSIRQKMKNDKRLLDLMVKDLDYRYDSFFASVLTHNEKEEIVMPSEISIVSWNYDSQFEKAYMNFTGASYDQSLDALNFVGLKDGETLKEGQSAFIKLNGTAGFYNKGSSFGDLFDYSKHHVNKETFSIFKEILSSPRSRHENSLRFAWLKTDAAEYAIESAQKVLSESDIIVVVGYSFPYFNREVDRKIFEFVNLPFMDRRITKDSLQKVYIQAPKDNIDSIIKRFESIKPGRLVEGFSETDQFLIPNEM</sequence>
<dbReference type="EMBL" id="CP139960">
    <property type="protein sequence ID" value="WQD39387.1"/>
    <property type="molecule type" value="Genomic_DNA"/>
</dbReference>